<feature type="compositionally biased region" description="Acidic residues" evidence="1">
    <location>
        <begin position="731"/>
        <end position="740"/>
    </location>
</feature>
<name>A0AA38PJE8_9AGAR</name>
<evidence type="ECO:0000313" key="4">
    <source>
        <dbReference type="Proteomes" id="UP001163846"/>
    </source>
</evidence>
<organism evidence="3 4">
    <name type="scientific">Lentinula raphanica</name>
    <dbReference type="NCBI Taxonomy" id="153919"/>
    <lineage>
        <taxon>Eukaryota</taxon>
        <taxon>Fungi</taxon>
        <taxon>Dikarya</taxon>
        <taxon>Basidiomycota</taxon>
        <taxon>Agaricomycotina</taxon>
        <taxon>Agaricomycetes</taxon>
        <taxon>Agaricomycetidae</taxon>
        <taxon>Agaricales</taxon>
        <taxon>Marasmiineae</taxon>
        <taxon>Omphalotaceae</taxon>
        <taxon>Lentinula</taxon>
    </lineage>
</organism>
<reference evidence="3" key="1">
    <citation type="submission" date="2022-08" db="EMBL/GenBank/DDBJ databases">
        <authorList>
            <consortium name="DOE Joint Genome Institute"/>
            <person name="Min B."/>
            <person name="Riley R."/>
            <person name="Sierra-Patev S."/>
            <person name="Naranjo-Ortiz M."/>
            <person name="Looney B."/>
            <person name="Konkel Z."/>
            <person name="Slot J.C."/>
            <person name="Sakamoto Y."/>
            <person name="Steenwyk J.L."/>
            <person name="Rokas A."/>
            <person name="Carro J."/>
            <person name="Camarero S."/>
            <person name="Ferreira P."/>
            <person name="Molpeceres G."/>
            <person name="Ruiz-Duenas F.J."/>
            <person name="Serrano A."/>
            <person name="Henrissat B."/>
            <person name="Drula E."/>
            <person name="Hughes K.W."/>
            <person name="Mata J.L."/>
            <person name="Ishikawa N.K."/>
            <person name="Vargas-Isla R."/>
            <person name="Ushijima S."/>
            <person name="Smith C.A."/>
            <person name="Ahrendt S."/>
            <person name="Andreopoulos W."/>
            <person name="He G."/>
            <person name="Labutti K."/>
            <person name="Lipzen A."/>
            <person name="Ng V."/>
            <person name="Sandor L."/>
            <person name="Barry K."/>
            <person name="Martinez A.T."/>
            <person name="Xiao Y."/>
            <person name="Gibbons J.G."/>
            <person name="Terashima K."/>
            <person name="Hibbett D.S."/>
            <person name="Grigoriev I.V."/>
        </authorList>
    </citation>
    <scope>NUCLEOTIDE SEQUENCE</scope>
    <source>
        <strain evidence="3">TFB9207</strain>
    </source>
</reference>
<feature type="compositionally biased region" description="Low complexity" evidence="1">
    <location>
        <begin position="395"/>
        <end position="413"/>
    </location>
</feature>
<feature type="compositionally biased region" description="Polar residues" evidence="1">
    <location>
        <begin position="812"/>
        <end position="830"/>
    </location>
</feature>
<dbReference type="EMBL" id="MU805967">
    <property type="protein sequence ID" value="KAJ3843806.1"/>
    <property type="molecule type" value="Genomic_DNA"/>
</dbReference>
<feature type="compositionally biased region" description="Polar residues" evidence="1">
    <location>
        <begin position="77"/>
        <end position="87"/>
    </location>
</feature>
<dbReference type="AlphaFoldDB" id="A0AA38PJE8"/>
<feature type="compositionally biased region" description="Low complexity" evidence="1">
    <location>
        <begin position="356"/>
        <end position="372"/>
    </location>
</feature>
<feature type="compositionally biased region" description="Polar residues" evidence="1">
    <location>
        <begin position="373"/>
        <end position="389"/>
    </location>
</feature>
<accession>A0AA38PJE8</accession>
<feature type="region of interest" description="Disordered" evidence="1">
    <location>
        <begin position="576"/>
        <end position="915"/>
    </location>
</feature>
<feature type="signal peptide" evidence="2">
    <location>
        <begin position="1"/>
        <end position="23"/>
    </location>
</feature>
<sequence>MVHSRSVLKAVIVVGVAASSVLAAPLPPPGAKDGAAPSPRLSSSSLDGGGSNSPEFSNVSKPGSATTNYVEGAAKNEANTQVGSTQARRPRFMRFMGAEPPERWAALSSSTDSLSDPNEPSQGGPPQRSQRVSTSASFPQKDSREASPITGGDGDSGFKAPSNAGGYGSKTKRGLDIVEDDEEPHAAEVEMIEDYSHSHDENDETAFAPRLFARTSDTWEESDLPGPSSESQSPRGSLAMRLTTSNRIGSAASHGKSSITVGDILDQYPLEHSKDYRTENSIDKATSFDESRVEVGTRLNRSFMRPQYPTNPTDNDSRGGPGVAPVQMNPTFQAGAPPRPLRERVPTGAEDPPKPASVRSVSTSASVPSQPATDETQNQRKVQGSSPSRKTPKRGTSQTTSGDGDSSESKGSGPKNKRGLDIVEDDEEPHAAEVEMIEEDYSHSHDENDETAFAPRLFARTGDTVEDPPESSNESGPPEPPTSNRFNNAVPEGESTLTVDRTSVYSRVARYNLHNGMKVDRTATTSRQATINFVEFNRPQGPGTNSIQPKPFSSTAVPPLGNLRGSQAVVPVQMNTMSRSSQQEGPPKPASVSVFTSASVSSQPDLSFDGTRTGKVWKSSPSRRRTAKQVASQTTEEDGGSGSKSSGSKNKRGLDIVEDDEEPHAAEVEMIEDYSHPHDKNDETAFAPRLFARTSDSEGDPDSPGASSRSESPPGSPPRPGFTTSKQPDSTDSELSDEDLFGTLSRGGPHRPVQEMKTDEDPFGSFRGGPGRPVQKMNPTSSSRMDPLKHSQKVPSSAGPQEGPPKPASVQDVPSNSASVSQQVPSSLDETQPRHSTKATRTSNMPGDSGSKGRPTGGGSETKTVTKREPDIVEDDEKPCLEEIEMGYSHPHRDEATQVKEGGSRPYHHTHDDDEVEVELEESFHDPHDRGIEVDSEFIEGPFHPPRPQPQPRLPLPLHPPQALDRVELEAIEIEIEDLPHSTIPLHREPDHRTQVVEVVHDQAMPPPVPMLIPGPPVEHHEPEMFKPMGSMPPEPAKDEVEITSVEVVEEPSIGRPVLPYGADLD</sequence>
<protein>
    <recommendedName>
        <fullName evidence="5">Proteophosphoglycan ppg4</fullName>
    </recommendedName>
</protein>
<feature type="compositionally biased region" description="Low complexity" evidence="1">
    <location>
        <begin position="105"/>
        <end position="116"/>
    </location>
</feature>
<feature type="compositionally biased region" description="Low complexity" evidence="1">
    <location>
        <begin position="31"/>
        <end position="46"/>
    </location>
</feature>
<feature type="compositionally biased region" description="Basic and acidic residues" evidence="1">
    <location>
        <begin position="269"/>
        <end position="295"/>
    </location>
</feature>
<evidence type="ECO:0008006" key="5">
    <source>
        <dbReference type="Google" id="ProtNLM"/>
    </source>
</evidence>
<feature type="compositionally biased region" description="Low complexity" evidence="1">
    <location>
        <begin position="703"/>
        <end position="713"/>
    </location>
</feature>
<evidence type="ECO:0000256" key="2">
    <source>
        <dbReference type="SAM" id="SignalP"/>
    </source>
</evidence>
<gene>
    <name evidence="3" type="ORF">F5878DRAFT_603850</name>
</gene>
<evidence type="ECO:0000256" key="1">
    <source>
        <dbReference type="SAM" id="MobiDB-lite"/>
    </source>
</evidence>
<keyword evidence="4" id="KW-1185">Reference proteome</keyword>
<feature type="region of interest" description="Disordered" evidence="1">
    <location>
        <begin position="1020"/>
        <end position="1040"/>
    </location>
</feature>
<feature type="compositionally biased region" description="Polar residues" evidence="1">
    <location>
        <begin position="542"/>
        <end position="556"/>
    </location>
</feature>
<proteinExistence type="predicted"/>
<evidence type="ECO:0000313" key="3">
    <source>
        <dbReference type="EMBL" id="KAJ3843806.1"/>
    </source>
</evidence>
<feature type="compositionally biased region" description="Acidic residues" evidence="1">
    <location>
        <begin position="872"/>
        <end position="885"/>
    </location>
</feature>
<feature type="region of interest" description="Disordered" evidence="1">
    <location>
        <begin position="536"/>
        <end position="563"/>
    </location>
</feature>
<dbReference type="Proteomes" id="UP001163846">
    <property type="component" value="Unassembled WGS sequence"/>
</dbReference>
<feature type="compositionally biased region" description="Polar residues" evidence="1">
    <location>
        <begin position="127"/>
        <end position="140"/>
    </location>
</feature>
<feature type="compositionally biased region" description="Basic and acidic residues" evidence="1">
    <location>
        <begin position="184"/>
        <end position="200"/>
    </location>
</feature>
<keyword evidence="2" id="KW-0732">Signal</keyword>
<feature type="chain" id="PRO_5041302355" description="Proteophosphoglycan ppg4" evidence="2">
    <location>
        <begin position="24"/>
        <end position="1066"/>
    </location>
</feature>
<feature type="compositionally biased region" description="Low complexity" evidence="1">
    <location>
        <begin position="590"/>
        <end position="602"/>
    </location>
</feature>
<feature type="compositionally biased region" description="Polar residues" evidence="1">
    <location>
        <begin position="55"/>
        <end position="69"/>
    </location>
</feature>
<comment type="caution">
    <text evidence="3">The sequence shown here is derived from an EMBL/GenBank/DDBJ whole genome shotgun (WGS) entry which is preliminary data.</text>
</comment>
<feature type="region of interest" description="Disordered" evidence="1">
    <location>
        <begin position="23"/>
        <end position="501"/>
    </location>
</feature>
<feature type="compositionally biased region" description="Basic and acidic residues" evidence="1">
    <location>
        <begin position="663"/>
        <end position="683"/>
    </location>
</feature>